<dbReference type="CDD" id="cd01763">
    <property type="entry name" value="Ubl_SUMO_like"/>
    <property type="match status" value="1"/>
</dbReference>
<proteinExistence type="predicted"/>
<dbReference type="SMART" id="SM00213">
    <property type="entry name" value="UBQ"/>
    <property type="match status" value="5"/>
</dbReference>
<feature type="domain" description="Ubiquitin-like" evidence="1">
    <location>
        <begin position="729"/>
        <end position="774"/>
    </location>
</feature>
<reference evidence="2" key="1">
    <citation type="submission" date="2021-01" db="EMBL/GenBank/DDBJ databases">
        <authorList>
            <consortium name="Genoscope - CEA"/>
            <person name="William W."/>
        </authorList>
    </citation>
    <scope>NUCLEOTIDE SEQUENCE</scope>
</reference>
<dbReference type="EMBL" id="CAJJDM010000086">
    <property type="protein sequence ID" value="CAD8089360.1"/>
    <property type="molecule type" value="Genomic_DNA"/>
</dbReference>
<gene>
    <name evidence="2" type="ORF">PPRIM_AZ9-3.1.T0830154</name>
</gene>
<dbReference type="PROSITE" id="PS50053">
    <property type="entry name" value="UBIQUITIN_2"/>
    <property type="match status" value="1"/>
</dbReference>
<sequence length="780" mass="91087">MNLRIEIFGSKPQIFQVNKSSSVSEVIDIIIQKNKLKELNQQLSLYLNGIELNKETRIQNYVKFVNDTLQLKKNEQVRQLQGIKLVYNNEIKIAYVYLDDSNYVLYDQAEKQFSLSKDSFKLICKDQILEKLAQLKQNQIDANSTIVVKMLNQLNQPKQMINLKLKYQQQEKILAIDIYSKIFELEEKVKSLFKINQEICILNDKKILLQDQKLIDVDFNQNFTLTILLKELYSNSLSYVKIFIEYNGQKFEMSVATNTLISEIIDLLQIQNNLTNIDLMMDSHMLPQNQTITQLNVKENSILNVVTKQNNTILVLNLKIGFKLEKIEVDQETIIQELIQQIESNFQLQNIQLTLQNGQQLQNNQSLKQQNIQSGTQLIIQRFYPNQNKLSTQNDLINIQVSLQPSQQIISYQISYNSLIQDLQKTISNNLNCQNKIQLVYQNRILNQQSTFAQEGIPNGCQLQCNILIDKIDDKIKIIDEPIISDSFIQVLIIFQNQQIEKMLRGNTLVDTLINSLKSQLSLNQDIQLMSQGKILNPKQTLKENEIKQKSQIIVELVILQLCIVYKGQMENLEVSLDTSGEELKFQIKKSYEIENDFDIIINGVKMDTKLQLKDLKLQNKQCLEIQEKQIKITEQTNLTNQQLQQQGYQQGIQNNQINQQIQSKQYQQSQQQQQQQQQQNQQGKSKAIKIKEITDIKLNKNNEKEQPNIKLISNNWNQTIQFQWETKIKEIIEYIKNQKQIKDQIKLTFNNNTLKPDKTLEEIGVKDQDTIYVEQIQTC</sequence>
<dbReference type="InterPro" id="IPR022617">
    <property type="entry name" value="Rad60/SUMO-like_dom"/>
</dbReference>
<organism evidence="2 3">
    <name type="scientific">Paramecium primaurelia</name>
    <dbReference type="NCBI Taxonomy" id="5886"/>
    <lineage>
        <taxon>Eukaryota</taxon>
        <taxon>Sar</taxon>
        <taxon>Alveolata</taxon>
        <taxon>Ciliophora</taxon>
        <taxon>Intramacronucleata</taxon>
        <taxon>Oligohymenophorea</taxon>
        <taxon>Peniculida</taxon>
        <taxon>Parameciidae</taxon>
        <taxon>Paramecium</taxon>
    </lineage>
</organism>
<keyword evidence="3" id="KW-1185">Reference proteome</keyword>
<accession>A0A8S1N972</accession>
<dbReference type="AlphaFoldDB" id="A0A8S1N972"/>
<evidence type="ECO:0000313" key="2">
    <source>
        <dbReference type="EMBL" id="CAD8089360.1"/>
    </source>
</evidence>
<name>A0A8S1N972_PARPR</name>
<comment type="caution">
    <text evidence="2">The sequence shown here is derived from an EMBL/GenBank/DDBJ whole genome shotgun (WGS) entry which is preliminary data.</text>
</comment>
<dbReference type="InterPro" id="IPR000626">
    <property type="entry name" value="Ubiquitin-like_dom"/>
</dbReference>
<dbReference type="Proteomes" id="UP000688137">
    <property type="component" value="Unassembled WGS sequence"/>
</dbReference>
<dbReference type="Pfam" id="PF11976">
    <property type="entry name" value="Rad60-SLD"/>
    <property type="match status" value="1"/>
</dbReference>
<dbReference type="OMA" id="QCNILID"/>
<evidence type="ECO:0000313" key="3">
    <source>
        <dbReference type="Proteomes" id="UP000688137"/>
    </source>
</evidence>
<evidence type="ECO:0000259" key="1">
    <source>
        <dbReference type="PROSITE" id="PS50053"/>
    </source>
</evidence>
<protein>
    <recommendedName>
        <fullName evidence="1">Ubiquitin-like domain-containing protein</fullName>
    </recommendedName>
</protein>